<gene>
    <name evidence="2" type="ORF">NP493_3g06020</name>
</gene>
<dbReference type="AlphaFoldDB" id="A0AAD9ULL9"/>
<proteinExistence type="predicted"/>
<dbReference type="Proteomes" id="UP001209878">
    <property type="component" value="Unassembled WGS sequence"/>
</dbReference>
<evidence type="ECO:0000256" key="1">
    <source>
        <dbReference type="SAM" id="MobiDB-lite"/>
    </source>
</evidence>
<name>A0AAD9ULL9_RIDPI</name>
<dbReference type="EMBL" id="JAODUO010000003">
    <property type="protein sequence ID" value="KAK2194034.1"/>
    <property type="molecule type" value="Genomic_DNA"/>
</dbReference>
<feature type="non-terminal residue" evidence="2">
    <location>
        <position position="167"/>
    </location>
</feature>
<evidence type="ECO:0000313" key="3">
    <source>
        <dbReference type="Proteomes" id="UP001209878"/>
    </source>
</evidence>
<keyword evidence="3" id="KW-1185">Reference proteome</keyword>
<feature type="region of interest" description="Disordered" evidence="1">
    <location>
        <begin position="126"/>
        <end position="145"/>
    </location>
</feature>
<reference evidence="2" key="1">
    <citation type="journal article" date="2023" name="Mol. Biol. Evol.">
        <title>Third-Generation Sequencing Reveals the Adaptive Role of the Epigenome in Three Deep-Sea Polychaetes.</title>
        <authorList>
            <person name="Perez M."/>
            <person name="Aroh O."/>
            <person name="Sun Y."/>
            <person name="Lan Y."/>
            <person name="Juniper S.K."/>
            <person name="Young C.R."/>
            <person name="Angers B."/>
            <person name="Qian P.Y."/>
        </authorList>
    </citation>
    <scope>NUCLEOTIDE SEQUENCE</scope>
    <source>
        <strain evidence="2">R07B-5</strain>
    </source>
</reference>
<comment type="caution">
    <text evidence="2">The sequence shown here is derived from an EMBL/GenBank/DDBJ whole genome shotgun (WGS) entry which is preliminary data.</text>
</comment>
<protein>
    <submittedName>
        <fullName evidence="2">Uncharacterized protein</fullName>
    </submittedName>
</protein>
<evidence type="ECO:0000313" key="2">
    <source>
        <dbReference type="EMBL" id="KAK2194034.1"/>
    </source>
</evidence>
<sequence length="167" mass="17930">GRNVTAEADVCFHVGWLLDLVFQRAIVYLSGRRSIVVCAWTVKHVPADNIWSQYRWVIVFHVGRFGVPNGTACTAPVAKDRWPLSETTVTDATECVISAAILAASETVAPLPSLAGCPRLVPPSAARAREATTSTNQQAARPACRPPGWIKGTGTKFSSSLRLGKVC</sequence>
<organism evidence="2 3">
    <name type="scientific">Ridgeia piscesae</name>
    <name type="common">Tubeworm</name>
    <dbReference type="NCBI Taxonomy" id="27915"/>
    <lineage>
        <taxon>Eukaryota</taxon>
        <taxon>Metazoa</taxon>
        <taxon>Spiralia</taxon>
        <taxon>Lophotrochozoa</taxon>
        <taxon>Annelida</taxon>
        <taxon>Polychaeta</taxon>
        <taxon>Sedentaria</taxon>
        <taxon>Canalipalpata</taxon>
        <taxon>Sabellida</taxon>
        <taxon>Siboglinidae</taxon>
        <taxon>Ridgeia</taxon>
    </lineage>
</organism>
<accession>A0AAD9ULL9</accession>